<feature type="transmembrane region" description="Helical" evidence="1">
    <location>
        <begin position="37"/>
        <end position="58"/>
    </location>
</feature>
<dbReference type="RefSeq" id="WP_013291880.1">
    <property type="nucleotide sequence ID" value="NC_014393.1"/>
</dbReference>
<keyword evidence="1" id="KW-1133">Transmembrane helix</keyword>
<proteinExistence type="predicted"/>
<reference evidence="2 3" key="1">
    <citation type="submission" date="2010-08" db="EMBL/GenBank/DDBJ databases">
        <title>Complete sequence of Clostridium cellulovorans 743B.</title>
        <authorList>
            <consortium name="US DOE Joint Genome Institute"/>
            <person name="Lucas S."/>
            <person name="Copeland A."/>
            <person name="Lapidus A."/>
            <person name="Cheng J.-F."/>
            <person name="Bruce D."/>
            <person name="Goodwin L."/>
            <person name="Pitluck S."/>
            <person name="Chertkov O."/>
            <person name="Detter J.C."/>
            <person name="Han C."/>
            <person name="Tapia R."/>
            <person name="Land M."/>
            <person name="Hauser L."/>
            <person name="Chang Y.-J."/>
            <person name="Jeffries C."/>
            <person name="Kyrpides N."/>
            <person name="Ivanova N."/>
            <person name="Mikhailova N."/>
            <person name="Hemme C.L."/>
            <person name="Woyke T."/>
        </authorList>
    </citation>
    <scope>NUCLEOTIDE SEQUENCE [LARGE SCALE GENOMIC DNA]</scope>
    <source>
        <strain evidence="3">ATCC 35296 / DSM 3052 / OCM 3 / 743B</strain>
    </source>
</reference>
<protein>
    <submittedName>
        <fullName evidence="2">Uncharacterized protein</fullName>
    </submittedName>
</protein>
<dbReference type="Proteomes" id="UP000002730">
    <property type="component" value="Chromosome"/>
</dbReference>
<organism evidence="2 3">
    <name type="scientific">Clostridium cellulovorans (strain ATCC 35296 / DSM 3052 / OCM 3 / 743B)</name>
    <dbReference type="NCBI Taxonomy" id="573061"/>
    <lineage>
        <taxon>Bacteria</taxon>
        <taxon>Bacillati</taxon>
        <taxon>Bacillota</taxon>
        <taxon>Clostridia</taxon>
        <taxon>Eubacteriales</taxon>
        <taxon>Clostridiaceae</taxon>
        <taxon>Clostridium</taxon>
    </lineage>
</organism>
<keyword evidence="1" id="KW-0472">Membrane</keyword>
<keyword evidence="1" id="KW-0812">Transmembrane</keyword>
<feature type="transmembrane region" description="Helical" evidence="1">
    <location>
        <begin position="6"/>
        <end position="25"/>
    </location>
</feature>
<dbReference type="STRING" id="573061.Clocel_3544"/>
<gene>
    <name evidence="2" type="ordered locus">Clocel_3544</name>
</gene>
<dbReference type="KEGG" id="ccb:Clocel_3544"/>
<keyword evidence="3" id="KW-1185">Reference proteome</keyword>
<name>D9SWD8_CLOC7</name>
<dbReference type="EMBL" id="CP002160">
    <property type="protein sequence ID" value="ADL53220.1"/>
    <property type="molecule type" value="Genomic_DNA"/>
</dbReference>
<dbReference type="AlphaFoldDB" id="D9SWD8"/>
<dbReference type="HOGENOM" id="CLU_2859724_0_0_9"/>
<evidence type="ECO:0000313" key="3">
    <source>
        <dbReference type="Proteomes" id="UP000002730"/>
    </source>
</evidence>
<sequence>MMLNGIFITIGVIIVIASRFLYGFYDITLGGDSSNDLKIKLALICDVLGTVLIVHSIANQLNLS</sequence>
<evidence type="ECO:0000313" key="2">
    <source>
        <dbReference type="EMBL" id="ADL53220.1"/>
    </source>
</evidence>
<accession>D9SWD8</accession>
<evidence type="ECO:0000256" key="1">
    <source>
        <dbReference type="SAM" id="Phobius"/>
    </source>
</evidence>